<sequence length="93" mass="10500">MSLKAQTDFNTTRNVRVISPHWLLHPRLILPTSLHAYAPALPSRRDSDTVLSSPPSHPCPYYLYTHMVPSQHASATAYHPYMPPPLLTILMLV</sequence>
<dbReference type="AlphaFoldDB" id="A0A9Q3PFR8"/>
<reference evidence="1" key="1">
    <citation type="submission" date="2021-03" db="EMBL/GenBank/DDBJ databases">
        <title>Draft genome sequence of rust myrtle Austropuccinia psidii MF-1, a brazilian biotype.</title>
        <authorList>
            <person name="Quecine M.C."/>
            <person name="Pachon D.M.R."/>
            <person name="Bonatelli M.L."/>
            <person name="Correr F.H."/>
            <person name="Franceschini L.M."/>
            <person name="Leite T.F."/>
            <person name="Margarido G.R.A."/>
            <person name="Almeida C.A."/>
            <person name="Ferrarezi J.A."/>
            <person name="Labate C.A."/>
        </authorList>
    </citation>
    <scope>NUCLEOTIDE SEQUENCE</scope>
    <source>
        <strain evidence="1">MF-1</strain>
    </source>
</reference>
<gene>
    <name evidence="1" type="ORF">O181_099759</name>
</gene>
<proteinExistence type="predicted"/>
<organism evidence="1 2">
    <name type="scientific">Austropuccinia psidii MF-1</name>
    <dbReference type="NCBI Taxonomy" id="1389203"/>
    <lineage>
        <taxon>Eukaryota</taxon>
        <taxon>Fungi</taxon>
        <taxon>Dikarya</taxon>
        <taxon>Basidiomycota</taxon>
        <taxon>Pucciniomycotina</taxon>
        <taxon>Pucciniomycetes</taxon>
        <taxon>Pucciniales</taxon>
        <taxon>Sphaerophragmiaceae</taxon>
        <taxon>Austropuccinia</taxon>
    </lineage>
</organism>
<accession>A0A9Q3PFR8</accession>
<protein>
    <submittedName>
        <fullName evidence="1">Uncharacterized protein</fullName>
    </submittedName>
</protein>
<evidence type="ECO:0000313" key="1">
    <source>
        <dbReference type="EMBL" id="MBW0560044.1"/>
    </source>
</evidence>
<keyword evidence="2" id="KW-1185">Reference proteome</keyword>
<name>A0A9Q3PFR8_9BASI</name>
<dbReference type="Proteomes" id="UP000765509">
    <property type="component" value="Unassembled WGS sequence"/>
</dbReference>
<evidence type="ECO:0000313" key="2">
    <source>
        <dbReference type="Proteomes" id="UP000765509"/>
    </source>
</evidence>
<comment type="caution">
    <text evidence="1">The sequence shown here is derived from an EMBL/GenBank/DDBJ whole genome shotgun (WGS) entry which is preliminary data.</text>
</comment>
<dbReference type="EMBL" id="AVOT02069022">
    <property type="protein sequence ID" value="MBW0560044.1"/>
    <property type="molecule type" value="Genomic_DNA"/>
</dbReference>